<dbReference type="Proteomes" id="UP000784294">
    <property type="component" value="Unassembled WGS sequence"/>
</dbReference>
<feature type="region of interest" description="Disordered" evidence="1">
    <location>
        <begin position="140"/>
        <end position="180"/>
    </location>
</feature>
<reference evidence="2" key="1">
    <citation type="submission" date="2018-11" db="EMBL/GenBank/DDBJ databases">
        <authorList>
            <consortium name="Pathogen Informatics"/>
        </authorList>
    </citation>
    <scope>NUCLEOTIDE SEQUENCE</scope>
</reference>
<proteinExistence type="predicted"/>
<keyword evidence="3" id="KW-1185">Reference proteome</keyword>
<dbReference type="AlphaFoldDB" id="A0A3S5A831"/>
<accession>A0A3S5A831</accession>
<comment type="caution">
    <text evidence="2">The sequence shown here is derived from an EMBL/GenBank/DDBJ whole genome shotgun (WGS) entry which is preliminary data.</text>
</comment>
<gene>
    <name evidence="2" type="ORF">PXEA_LOCUS2999</name>
</gene>
<sequence length="180" mass="20534">MLLFKVNSAMAAKKNLADILPPKWNKLASKRTQRQITGQQTEIEQRIPSQTDRLNGLHAFSRANKPFVPLLVRQPNLTRSRTQTNGMRTNFLKSAVTDASDPVTPDPGRLQNFKRSSSFLHTRQKTMPEPSGETVLAYRKSAQKPLGLKQGSLIQERQLKQKREWPKRGLKAKSEQSRFE</sequence>
<protein>
    <submittedName>
        <fullName evidence="2">Uncharacterized protein</fullName>
    </submittedName>
</protein>
<evidence type="ECO:0000313" key="2">
    <source>
        <dbReference type="EMBL" id="VEL09559.1"/>
    </source>
</evidence>
<organism evidence="2 3">
    <name type="scientific">Protopolystoma xenopodis</name>
    <dbReference type="NCBI Taxonomy" id="117903"/>
    <lineage>
        <taxon>Eukaryota</taxon>
        <taxon>Metazoa</taxon>
        <taxon>Spiralia</taxon>
        <taxon>Lophotrochozoa</taxon>
        <taxon>Platyhelminthes</taxon>
        <taxon>Monogenea</taxon>
        <taxon>Polyopisthocotylea</taxon>
        <taxon>Polystomatidea</taxon>
        <taxon>Polystomatidae</taxon>
        <taxon>Protopolystoma</taxon>
    </lineage>
</organism>
<dbReference type="EMBL" id="CAAALY010006642">
    <property type="protein sequence ID" value="VEL09559.1"/>
    <property type="molecule type" value="Genomic_DNA"/>
</dbReference>
<feature type="compositionally biased region" description="Basic and acidic residues" evidence="1">
    <location>
        <begin position="157"/>
        <end position="180"/>
    </location>
</feature>
<name>A0A3S5A831_9PLAT</name>
<evidence type="ECO:0000256" key="1">
    <source>
        <dbReference type="SAM" id="MobiDB-lite"/>
    </source>
</evidence>
<evidence type="ECO:0000313" key="3">
    <source>
        <dbReference type="Proteomes" id="UP000784294"/>
    </source>
</evidence>
<feature type="non-terminal residue" evidence="2">
    <location>
        <position position="180"/>
    </location>
</feature>